<evidence type="ECO:0000256" key="6">
    <source>
        <dbReference type="ARBA" id="ARBA00022617"/>
    </source>
</evidence>
<reference evidence="16" key="1">
    <citation type="submission" date="2025-08" db="UniProtKB">
        <authorList>
            <consortium name="RefSeq"/>
        </authorList>
    </citation>
    <scope>IDENTIFICATION</scope>
</reference>
<dbReference type="InterPro" id="IPR001128">
    <property type="entry name" value="Cyt_P450"/>
</dbReference>
<dbReference type="Pfam" id="PF00067">
    <property type="entry name" value="p450"/>
    <property type="match status" value="1"/>
</dbReference>
<evidence type="ECO:0000256" key="2">
    <source>
        <dbReference type="ARBA" id="ARBA00004174"/>
    </source>
</evidence>
<dbReference type="InterPro" id="IPR017972">
    <property type="entry name" value="Cyt_P450_CS"/>
</dbReference>
<dbReference type="PANTHER" id="PTHR24300:SF423">
    <property type="entry name" value="CYTOCHROME P450 2C18"/>
    <property type="match status" value="1"/>
</dbReference>
<dbReference type="EC" id="1.14.14.1" evidence="5"/>
<keyword evidence="11 14" id="KW-0408">Iron</keyword>
<comment type="subcellular location">
    <subcellularLocation>
        <location evidence="3">Endoplasmic reticulum membrane</location>
        <topology evidence="3">Peripheral membrane protein</topology>
    </subcellularLocation>
    <subcellularLocation>
        <location evidence="2">Microsome membrane</location>
        <topology evidence="2">Peripheral membrane protein</topology>
    </subcellularLocation>
</comment>
<evidence type="ECO:0000256" key="7">
    <source>
        <dbReference type="ARBA" id="ARBA00022723"/>
    </source>
</evidence>
<name>A0ABM1CP21_CERSS</name>
<evidence type="ECO:0000256" key="8">
    <source>
        <dbReference type="ARBA" id="ARBA00022824"/>
    </source>
</evidence>
<dbReference type="PRINTS" id="PR00385">
    <property type="entry name" value="P450"/>
</dbReference>
<keyword evidence="13" id="KW-0472">Membrane</keyword>
<evidence type="ECO:0000256" key="13">
    <source>
        <dbReference type="ARBA" id="ARBA00023136"/>
    </source>
</evidence>
<comment type="cofactor">
    <cofactor evidence="1">
        <name>heme</name>
        <dbReference type="ChEBI" id="CHEBI:30413"/>
    </cofactor>
</comment>
<keyword evidence="10 14" id="KW-0560">Oxidoreductase</keyword>
<comment type="similarity">
    <text evidence="4 14">Belongs to the cytochrome P450 family.</text>
</comment>
<keyword evidence="7 14" id="KW-0479">Metal-binding</keyword>
<dbReference type="Gene3D" id="1.10.630.10">
    <property type="entry name" value="Cytochrome P450"/>
    <property type="match status" value="1"/>
</dbReference>
<dbReference type="PROSITE" id="PS00086">
    <property type="entry name" value="CYTOCHROME_P450"/>
    <property type="match status" value="1"/>
</dbReference>
<evidence type="ECO:0000256" key="12">
    <source>
        <dbReference type="ARBA" id="ARBA00023033"/>
    </source>
</evidence>
<sequence>MTLRNFGMGKRSIEDRVQQEASCLVEELRKTNASPCDPTFILGCAPCNVICSIIFHNRFEYRDQNFLNLLERFNENLRILSSPWIQVCNNLPALMDYLPGSHNKLFKNFNYVKSYVLERIKEHQESLDIDNPRDFIDCFLIKMEQEKHKQESEFTFDNLIATAFNLFGAGTETTSTTLRYALLVLLKHPEVTAKVQEEIDRVIGRHRSPCMQDRSHMPYMDAVIHEVQRYLDLIPNNLPHAVTCDVKFRNYLIPKGTTILTSLNSVLHDDKEFPKPEVFDPGHFLDEKGNFKKSDHFMAFSAGKRICVGEGLARMELFLFLTTILQKFTLKPVVDPRDIDITPVASGLGHMPPSYQLCFIPV</sequence>
<evidence type="ECO:0000256" key="14">
    <source>
        <dbReference type="RuleBase" id="RU000461"/>
    </source>
</evidence>
<evidence type="ECO:0000256" key="11">
    <source>
        <dbReference type="ARBA" id="ARBA00023004"/>
    </source>
</evidence>
<dbReference type="CDD" id="cd20665">
    <property type="entry name" value="CYP2C-like"/>
    <property type="match status" value="1"/>
</dbReference>
<protein>
    <recommendedName>
        <fullName evidence="5">unspecific monooxygenase</fullName>
        <ecNumber evidence="5">1.14.14.1</ecNumber>
    </recommendedName>
</protein>
<dbReference type="GeneID" id="101403493"/>
<dbReference type="RefSeq" id="XP_014641302.1">
    <property type="nucleotide sequence ID" value="XM_014785816.1"/>
</dbReference>
<keyword evidence="15" id="KW-1185">Reference proteome</keyword>
<proteinExistence type="inferred from homology"/>
<keyword evidence="8" id="KW-0256">Endoplasmic reticulum</keyword>
<gene>
    <name evidence="16" type="primary">LOC101403493</name>
</gene>
<dbReference type="PRINTS" id="PR00463">
    <property type="entry name" value="EP450I"/>
</dbReference>
<accession>A0ABM1CP21</accession>
<keyword evidence="9" id="KW-0492">Microsome</keyword>
<keyword evidence="6 14" id="KW-0349">Heme</keyword>
<dbReference type="InterPro" id="IPR050182">
    <property type="entry name" value="Cytochrome_P450_fam2"/>
</dbReference>
<dbReference type="InterPro" id="IPR002401">
    <property type="entry name" value="Cyt_P450_E_grp-I"/>
</dbReference>
<evidence type="ECO:0000256" key="10">
    <source>
        <dbReference type="ARBA" id="ARBA00023002"/>
    </source>
</evidence>
<evidence type="ECO:0000256" key="5">
    <source>
        <dbReference type="ARBA" id="ARBA00012109"/>
    </source>
</evidence>
<evidence type="ECO:0000256" key="1">
    <source>
        <dbReference type="ARBA" id="ARBA00001971"/>
    </source>
</evidence>
<evidence type="ECO:0000256" key="4">
    <source>
        <dbReference type="ARBA" id="ARBA00010617"/>
    </source>
</evidence>
<evidence type="ECO:0000313" key="15">
    <source>
        <dbReference type="Proteomes" id="UP000694910"/>
    </source>
</evidence>
<dbReference type="SUPFAM" id="SSF48264">
    <property type="entry name" value="Cytochrome P450"/>
    <property type="match status" value="1"/>
</dbReference>
<evidence type="ECO:0000256" key="3">
    <source>
        <dbReference type="ARBA" id="ARBA00004406"/>
    </source>
</evidence>
<dbReference type="Proteomes" id="UP000694910">
    <property type="component" value="Unplaced"/>
</dbReference>
<organism evidence="15 16">
    <name type="scientific">Ceratotherium simum simum</name>
    <name type="common">Southern white rhinoceros</name>
    <dbReference type="NCBI Taxonomy" id="73337"/>
    <lineage>
        <taxon>Eukaryota</taxon>
        <taxon>Metazoa</taxon>
        <taxon>Chordata</taxon>
        <taxon>Craniata</taxon>
        <taxon>Vertebrata</taxon>
        <taxon>Euteleostomi</taxon>
        <taxon>Mammalia</taxon>
        <taxon>Eutheria</taxon>
        <taxon>Laurasiatheria</taxon>
        <taxon>Perissodactyla</taxon>
        <taxon>Rhinocerotidae</taxon>
        <taxon>Ceratotherium</taxon>
    </lineage>
</organism>
<keyword evidence="12 14" id="KW-0503">Monooxygenase</keyword>
<evidence type="ECO:0000313" key="16">
    <source>
        <dbReference type="RefSeq" id="XP_014641302.1"/>
    </source>
</evidence>
<dbReference type="InterPro" id="IPR036396">
    <property type="entry name" value="Cyt_P450_sf"/>
</dbReference>
<evidence type="ECO:0000256" key="9">
    <source>
        <dbReference type="ARBA" id="ARBA00022848"/>
    </source>
</evidence>
<dbReference type="PANTHER" id="PTHR24300">
    <property type="entry name" value="CYTOCHROME P450 508A4-RELATED"/>
    <property type="match status" value="1"/>
</dbReference>